<organism evidence="1 2">
    <name type="scientific">Linderina macrospora</name>
    <dbReference type="NCBI Taxonomy" id="4868"/>
    <lineage>
        <taxon>Eukaryota</taxon>
        <taxon>Fungi</taxon>
        <taxon>Fungi incertae sedis</taxon>
        <taxon>Zoopagomycota</taxon>
        <taxon>Kickxellomycotina</taxon>
        <taxon>Kickxellomycetes</taxon>
        <taxon>Kickxellales</taxon>
        <taxon>Kickxellaceae</taxon>
        <taxon>Linderina</taxon>
    </lineage>
</organism>
<proteinExistence type="predicted"/>
<keyword evidence="2" id="KW-1185">Reference proteome</keyword>
<sequence>MSGSARRRLRLVLVQLHELTDRTPTIYRILEHKQLVENSAASLSRLERQLNAAWKDLKLRCSLLIFERAVVQETVLQSPLVEDCPPAGDKLVYVQSLVVSVLQEAIENTVAIWESFATCVRSLVLAGQGAEALKCIAHLSKDCAEVQQDLASTLLSVYRVLPDVYKVVIKDSVEYMASLGPANARIVAHELRRHRVLAGVMFRTLASQLNTTSATDVRRFLDGLLTTGVTQWIGKAKCSKIGSSIRDAVYKQFNALAPEEQQLHVSSYIRVVSGLIGFLRLEALSADFGFFQRVAQLTNTGHEARLCAAMLLTLVGFGAQMTARDTLDAITATANTPAGQQVDCLLAHLTTEHAEDVERFAMDTLGMDFVFPRDRLFYLKEVMQQSDSLHFADASIARRLVRIPRPAQPPSSDAATATASASCSTLHHSAVLYCLQGNVFQDQGVDVREWITHMVRTADMTNAGLLGPLVKSYVNGIFSSAAITPIPEAMLQRGFAAESVAGDRTASVPPAMALYLLYILYYNEHLLDQPKQSTNAFASLPKRPVSAVGNLSASGSVAHNGQLRYISSGTTPGSWGSSSRNSPIPGTHPGTRRTTPLGNVTGVARRGEYSDQLFDSLPVAWILQTASNSADYQLIWPDIVSMATAQFPDQVEPVSVLQRELAVNAIRHSDSAPCASRQLSHSDFVRLATVARAMIRHLLEPRLDAMQTQHLIQFADKYTSLPEAVRMETAEQLSSTVCVLAVRYPQDKELTAVVRRIWYMAHTLNPHAVSTATVNAWRSKSEMAKPKFITQDLWLDPLVLFRLNPSIFQSANLADVFLTILSEFLLLSKASMRRLYRLRQKDTGALKQSHLTAMLQLQDSGALQLLLELTSFIKDVDVKRVVFGFVHARFLEQRAIQKLLHFQAYDIATIPDMVEHVPSMHACSEFIPELLMHPSMRLQHFAIKLAAAITTKYPIVANEGMAKEVILPHVQTTLAQIIGSAAAEQLVMANAMVNAVMAICQAYPNIAEECKKLFVSLREQAEERARPLLPTSQNSASPPPQYSDSLTAVARWVKTIDSAIQCFDSTNTLTSKVPRLCIEEADPSDTISRLLSKSRADNKAQQPGRNGSPEPRSSQGGGSSQQGGSQQMYRDDDHRHSHHHQSSGPQKRPHGQVSGREGRGNGLPPRGPPPVPPLDGFPNGASMMGGMPPGMALPHMMDQGPQPGHRDGRDGNKGQFHQRNSNKKTPRNRHNNRAGGNSSPGRDSGKQQGGVKRGRNGNDRSRSRDR</sequence>
<protein>
    <submittedName>
        <fullName evidence="1">Integrator complex subunit 2</fullName>
    </submittedName>
</protein>
<reference evidence="1" key="1">
    <citation type="submission" date="2022-07" db="EMBL/GenBank/DDBJ databases">
        <title>Phylogenomic reconstructions and comparative analyses of Kickxellomycotina fungi.</title>
        <authorList>
            <person name="Reynolds N.K."/>
            <person name="Stajich J.E."/>
            <person name="Barry K."/>
            <person name="Grigoriev I.V."/>
            <person name="Crous P."/>
            <person name="Smith M.E."/>
        </authorList>
    </citation>
    <scope>NUCLEOTIDE SEQUENCE</scope>
    <source>
        <strain evidence="1">NRRL 5244</strain>
    </source>
</reference>
<evidence type="ECO:0000313" key="1">
    <source>
        <dbReference type="EMBL" id="KAJ1951370.1"/>
    </source>
</evidence>
<accession>A0ACC1JHH9</accession>
<name>A0ACC1JHH9_9FUNG</name>
<evidence type="ECO:0000313" key="2">
    <source>
        <dbReference type="Proteomes" id="UP001150603"/>
    </source>
</evidence>
<dbReference type="EMBL" id="JANBPW010000022">
    <property type="protein sequence ID" value="KAJ1951370.1"/>
    <property type="molecule type" value="Genomic_DNA"/>
</dbReference>
<dbReference type="Proteomes" id="UP001150603">
    <property type="component" value="Unassembled WGS sequence"/>
</dbReference>
<comment type="caution">
    <text evidence="1">The sequence shown here is derived from an EMBL/GenBank/DDBJ whole genome shotgun (WGS) entry which is preliminary data.</text>
</comment>
<gene>
    <name evidence="1" type="primary">INTS2</name>
    <name evidence="1" type="ORF">FBU59_000201</name>
</gene>